<feature type="region of interest" description="Disordered" evidence="1">
    <location>
        <begin position="130"/>
        <end position="158"/>
    </location>
</feature>
<dbReference type="STRING" id="37992.A0A4Z0YTT0"/>
<evidence type="ECO:0000256" key="1">
    <source>
        <dbReference type="SAM" id="MobiDB-lite"/>
    </source>
</evidence>
<reference evidence="2 3" key="1">
    <citation type="submission" date="2019-03" db="EMBL/GenBank/DDBJ databases">
        <title>Draft genome sequence of Xylaria hypoxylon DSM 108379, a ubiquitous saprotrophic-parasitic fungi on hardwood.</title>
        <authorList>
            <person name="Buettner E."/>
            <person name="Leonhardt S."/>
            <person name="Gebauer A.M."/>
            <person name="Liers C."/>
            <person name="Hofrichter M."/>
            <person name="Kellner H."/>
        </authorList>
    </citation>
    <scope>NUCLEOTIDE SEQUENCE [LARGE SCALE GENOMIC DNA]</scope>
    <source>
        <strain evidence="2 3">DSM 108379</strain>
    </source>
</reference>
<feature type="region of interest" description="Disordered" evidence="1">
    <location>
        <begin position="329"/>
        <end position="380"/>
    </location>
</feature>
<gene>
    <name evidence="2" type="ORF">E0Z10_g966</name>
</gene>
<evidence type="ECO:0000313" key="3">
    <source>
        <dbReference type="Proteomes" id="UP000297716"/>
    </source>
</evidence>
<dbReference type="OrthoDB" id="4156126at2759"/>
<feature type="compositionally biased region" description="Acidic residues" evidence="1">
    <location>
        <begin position="344"/>
        <end position="354"/>
    </location>
</feature>
<feature type="compositionally biased region" description="Basic and acidic residues" evidence="1">
    <location>
        <begin position="253"/>
        <end position="262"/>
    </location>
</feature>
<name>A0A4Z0YTT0_9PEZI</name>
<keyword evidence="3" id="KW-1185">Reference proteome</keyword>
<accession>A0A4Z0YTT0</accession>
<evidence type="ECO:0000313" key="2">
    <source>
        <dbReference type="EMBL" id="TGJ87789.1"/>
    </source>
</evidence>
<sequence>MASWNAHFHERLDSTSTRTSSLTSVTHMYRRIPPLLKAGQIGPAQPPPRYYDYTEDFEDKAPRFAPLDQTLPPLHPQIVRYDRPTMLQDEDDHLATGHLAAVFGEGDSAFFDCDSQVVDGQDSLPVLTTIPSRSQSRAETSGTSTSCRRPDSAQSQNSTIEFEASELGSRNTRSSDVDLLPSQIGRDSIDTFNPSIDLESRDISPPYKYVTYHANTAPKTKTKSPERLVQVLRGLAPTIRSEQGVILRDDTHYETTDRKTPESCRSSAETGADKLYPPNQLDEPLVNNDLASREFQGSYAATVRENPQYNALLPSRVERLPPAAVLHSQLSGGRASPLMVAGEAEPEEVAEEETEQKSENSTPETSHPRRFAVIGGTTLC</sequence>
<feature type="region of interest" description="Disordered" evidence="1">
    <location>
        <begin position="253"/>
        <end position="282"/>
    </location>
</feature>
<dbReference type="AlphaFoldDB" id="A0A4Z0YTT0"/>
<organism evidence="2 3">
    <name type="scientific">Xylaria hypoxylon</name>
    <dbReference type="NCBI Taxonomy" id="37992"/>
    <lineage>
        <taxon>Eukaryota</taxon>
        <taxon>Fungi</taxon>
        <taxon>Dikarya</taxon>
        <taxon>Ascomycota</taxon>
        <taxon>Pezizomycotina</taxon>
        <taxon>Sordariomycetes</taxon>
        <taxon>Xylariomycetidae</taxon>
        <taxon>Xylariales</taxon>
        <taxon>Xylariaceae</taxon>
        <taxon>Xylaria</taxon>
    </lineage>
</organism>
<protein>
    <submittedName>
        <fullName evidence="2">Uncharacterized protein</fullName>
    </submittedName>
</protein>
<dbReference type="Proteomes" id="UP000297716">
    <property type="component" value="Unassembled WGS sequence"/>
</dbReference>
<dbReference type="EMBL" id="SKBN01000009">
    <property type="protein sequence ID" value="TGJ87789.1"/>
    <property type="molecule type" value="Genomic_DNA"/>
</dbReference>
<comment type="caution">
    <text evidence="2">The sequence shown here is derived from an EMBL/GenBank/DDBJ whole genome shotgun (WGS) entry which is preliminary data.</text>
</comment>
<proteinExistence type="predicted"/>